<dbReference type="InterPro" id="IPR036063">
    <property type="entry name" value="Smr_dom_sf"/>
</dbReference>
<dbReference type="SMART" id="SM00463">
    <property type="entry name" value="SMR"/>
    <property type="match status" value="1"/>
</dbReference>
<dbReference type="GO" id="GO:0016887">
    <property type="term" value="F:ATP hydrolysis activity"/>
    <property type="evidence" value="ECO:0007669"/>
    <property type="project" value="InterPro"/>
</dbReference>
<dbReference type="Pfam" id="PF20297">
    <property type="entry name" value="MSSS"/>
    <property type="match status" value="1"/>
</dbReference>
<evidence type="ECO:0000256" key="8">
    <source>
        <dbReference type="SAM" id="Coils"/>
    </source>
</evidence>
<dbReference type="GO" id="GO:0045910">
    <property type="term" value="P:negative regulation of DNA recombination"/>
    <property type="evidence" value="ECO:0007669"/>
    <property type="project" value="InterPro"/>
</dbReference>
<dbReference type="SUPFAM" id="SSF48334">
    <property type="entry name" value="DNA repair protein MutS, domain III"/>
    <property type="match status" value="1"/>
</dbReference>
<dbReference type="GO" id="GO:0030983">
    <property type="term" value="F:mismatched DNA binding"/>
    <property type="evidence" value="ECO:0007669"/>
    <property type="project" value="InterPro"/>
</dbReference>
<dbReference type="EC" id="3.1.-.-" evidence="7"/>
<keyword evidence="4 7" id="KW-0067">ATP-binding</keyword>
<dbReference type="PIRSF" id="PIRSF005814">
    <property type="entry name" value="MutS_YshD"/>
    <property type="match status" value="1"/>
</dbReference>
<dbReference type="Pfam" id="PF01713">
    <property type="entry name" value="Smr"/>
    <property type="match status" value="1"/>
</dbReference>
<dbReference type="OrthoDB" id="9808166at2"/>
<dbReference type="RefSeq" id="WP_011525096.1">
    <property type="nucleotide sequence ID" value="NC_008009.1"/>
</dbReference>
<dbReference type="PANTHER" id="PTHR48466:SF2">
    <property type="entry name" value="OS10G0509000 PROTEIN"/>
    <property type="match status" value="1"/>
</dbReference>
<dbReference type="GO" id="GO:0043023">
    <property type="term" value="F:ribosomal large subunit binding"/>
    <property type="evidence" value="ECO:0007669"/>
    <property type="project" value="UniProtKB-UniRule"/>
</dbReference>
<dbReference type="Pfam" id="PF00488">
    <property type="entry name" value="MutS_V"/>
    <property type="match status" value="1"/>
</dbReference>
<dbReference type="KEGG" id="aba:Acid345_4299"/>
<comment type="subunit">
    <text evidence="7">Homodimer. Binds to stalled ribosomes, contacting rRNA.</text>
</comment>
<dbReference type="GO" id="GO:0005524">
    <property type="term" value="F:ATP binding"/>
    <property type="evidence" value="ECO:0007669"/>
    <property type="project" value="UniProtKB-UniRule"/>
</dbReference>
<dbReference type="InterPro" id="IPR046893">
    <property type="entry name" value="MSSS"/>
</dbReference>
<accession>Q1IIK1</accession>
<comment type="function">
    <text evidence="7">Endonuclease that is involved in the suppression of homologous recombination and thus may have a key role in the control of bacterial genetic diversity.</text>
</comment>
<evidence type="ECO:0000256" key="2">
    <source>
        <dbReference type="ARBA" id="ARBA00022741"/>
    </source>
</evidence>
<evidence type="ECO:0000313" key="11">
    <source>
        <dbReference type="Proteomes" id="UP000002432"/>
    </source>
</evidence>
<dbReference type="GO" id="GO:0006298">
    <property type="term" value="P:mismatch repair"/>
    <property type="evidence" value="ECO:0007669"/>
    <property type="project" value="InterPro"/>
</dbReference>
<dbReference type="EnsemblBacteria" id="ABF43299">
    <property type="protein sequence ID" value="ABF43299"/>
    <property type="gene ID" value="Acid345_4299"/>
</dbReference>
<evidence type="ECO:0000259" key="9">
    <source>
        <dbReference type="PROSITE" id="PS50828"/>
    </source>
</evidence>
<dbReference type="InterPro" id="IPR045076">
    <property type="entry name" value="MutS"/>
</dbReference>
<dbReference type="FunFam" id="3.40.50.300:FF:000830">
    <property type="entry name" value="Endonuclease MutS2"/>
    <property type="match status" value="1"/>
</dbReference>
<dbReference type="HOGENOM" id="CLU_011252_2_1_0"/>
<dbReference type="EC" id="3.6.4.-" evidence="7"/>
<name>Q1IIK1_KORVE</name>
<dbReference type="SMART" id="SM00533">
    <property type="entry name" value="MUTSd"/>
    <property type="match status" value="1"/>
</dbReference>
<evidence type="ECO:0000313" key="10">
    <source>
        <dbReference type="EMBL" id="ABF43299.1"/>
    </source>
</evidence>
<dbReference type="SUPFAM" id="SSF52540">
    <property type="entry name" value="P-loop containing nucleoside triphosphate hydrolases"/>
    <property type="match status" value="1"/>
</dbReference>
<comment type="function">
    <text evidence="7">Acts as a ribosome collision sensor, splitting the ribosome into its 2 subunits. Detects stalled/collided 70S ribosomes which it binds and splits by an ATP-hydrolysis driven conformational change. Acts upstream of the ribosome quality control system (RQC), a ribosome-associated complex that mediates the extraction of incompletely synthesized nascent chains from stalled ribosomes and their subsequent degradation. Probably generates substrates for RQC.</text>
</comment>
<dbReference type="InterPro" id="IPR000432">
    <property type="entry name" value="DNA_mismatch_repair_MutS_C"/>
</dbReference>
<keyword evidence="2 7" id="KW-0547">Nucleotide-binding</keyword>
<keyword evidence="11" id="KW-1185">Reference proteome</keyword>
<dbReference type="Gene3D" id="3.30.1370.110">
    <property type="match status" value="1"/>
</dbReference>
<sequence>MIPRPLTHSSAPVLEFEAFRELLRGYAQSELGSARVRELAPSADREWIEREQQLASEIRGYIRAAGRFDFVGLTDATKLIQKARIRGAALEMDEIRTILLLAERAAEWREILISPPVMREPWKAVEDLSSSLADFREFLRYFSNKLLPDGSLDDRASSELHRIRREIERQKRHIQSSLQSFLRKLSDEGTAQEELITIRGDRFVIPVKAEQKRRVNGVVHGASSSGQTVFVEPMETIEQNNDLVRLLEEEQEEIRRILAEMSRRIGEQSENLLFALYVLAELELQFAKAKFAQEYECVAVKFLADGGEDVLVLEKARHPLLERNLRPKGIAVVPMAMHMDARHRQIIISGPNTGGKTVSLKTLGLLALIAQAGVPVPADRAELPIFSSVFADIGDYQSIEQNLSTFSAHVTNIDLISHTAGADSLVLLDELGSATDPEEGAALAVAIADYFRQIGCLSVISTHHTSLKVYAANTEGVLNAAVGFDEQTLQPTYELRVGVPGASAGINIAKRLGLNSTIIEASKRQLSNQAQDVAKFLDRLHAELRAASDERASIKRTEEELVRERKRLEAEGQKEQREKIRDLEKKLDGLLHDFEYQAREMVQAVQDRAAQQKLSKDAERRIAKMRREFREQFDNSVVAHATGADQGDPNARPELVKHVSEGDRVKLRSMGREGKVIKRLGADLFEVEIGVMKMKVPREDIAEVTSRPSANPVAAARAKGVSVSLVSDDLSSPIELNVIGQNVDDATREVERFLDKAFLAGMVQVRIVHGSGMGILRRALRTYLKHHPHVSNVVEPPQQEGGNGATVVELKV</sequence>
<keyword evidence="1 7" id="KW-0699">rRNA-binding</keyword>
<keyword evidence="6 7" id="KW-0238">DNA-binding</keyword>
<dbReference type="PANTHER" id="PTHR48466">
    <property type="entry name" value="OS10G0509000 PROTEIN-RELATED"/>
    <property type="match status" value="1"/>
</dbReference>
<dbReference type="InterPro" id="IPR036187">
    <property type="entry name" value="DNA_mismatch_repair_MutS_sf"/>
</dbReference>
<dbReference type="EMBL" id="CP000360">
    <property type="protein sequence ID" value="ABF43299.1"/>
    <property type="molecule type" value="Genomic_DNA"/>
</dbReference>
<reference evidence="10 11" key="1">
    <citation type="journal article" date="2009" name="Appl. Environ. Microbiol.">
        <title>Three genomes from the phylum Acidobacteria provide insight into the lifestyles of these microorganisms in soils.</title>
        <authorList>
            <person name="Ward N.L."/>
            <person name="Challacombe J.F."/>
            <person name="Janssen P.H."/>
            <person name="Henrissat B."/>
            <person name="Coutinho P.M."/>
            <person name="Wu M."/>
            <person name="Xie G."/>
            <person name="Haft D.H."/>
            <person name="Sait M."/>
            <person name="Badger J."/>
            <person name="Barabote R.D."/>
            <person name="Bradley B."/>
            <person name="Brettin T.S."/>
            <person name="Brinkac L.M."/>
            <person name="Bruce D."/>
            <person name="Creasy T."/>
            <person name="Daugherty S.C."/>
            <person name="Davidsen T.M."/>
            <person name="DeBoy R.T."/>
            <person name="Detter J.C."/>
            <person name="Dodson R.J."/>
            <person name="Durkin A.S."/>
            <person name="Ganapathy A."/>
            <person name="Gwinn-Giglio M."/>
            <person name="Han C.S."/>
            <person name="Khouri H."/>
            <person name="Kiss H."/>
            <person name="Kothari S.P."/>
            <person name="Madupu R."/>
            <person name="Nelson K.E."/>
            <person name="Nelson W.C."/>
            <person name="Paulsen I."/>
            <person name="Penn K."/>
            <person name="Ren Q."/>
            <person name="Rosovitz M.J."/>
            <person name="Selengut J.D."/>
            <person name="Shrivastava S."/>
            <person name="Sullivan S.A."/>
            <person name="Tapia R."/>
            <person name="Thompson L.S."/>
            <person name="Watkins K.L."/>
            <person name="Yang Q."/>
            <person name="Yu C."/>
            <person name="Zafar N."/>
            <person name="Zhou L."/>
            <person name="Kuske C.R."/>
        </authorList>
    </citation>
    <scope>NUCLEOTIDE SEQUENCE [LARGE SCALE GENOMIC DNA]</scope>
    <source>
        <strain evidence="10 11">Ellin345</strain>
    </source>
</reference>
<evidence type="ECO:0000256" key="7">
    <source>
        <dbReference type="HAMAP-Rule" id="MF_00092"/>
    </source>
</evidence>
<evidence type="ECO:0000256" key="5">
    <source>
        <dbReference type="ARBA" id="ARBA00022884"/>
    </source>
</evidence>
<dbReference type="InterPro" id="IPR027417">
    <property type="entry name" value="P-loop_NTPase"/>
</dbReference>
<dbReference type="SMART" id="SM00534">
    <property type="entry name" value="MUTSac"/>
    <property type="match status" value="1"/>
</dbReference>
<comment type="similarity">
    <text evidence="7">Belongs to the DNA mismatch repair MutS family. MutS2 subfamily.</text>
</comment>
<dbReference type="NCBIfam" id="TIGR01069">
    <property type="entry name" value="mutS2"/>
    <property type="match status" value="1"/>
</dbReference>
<keyword evidence="8" id="KW-0175">Coiled coil</keyword>
<dbReference type="Gene3D" id="3.40.50.300">
    <property type="entry name" value="P-loop containing nucleotide triphosphate hydrolases"/>
    <property type="match status" value="1"/>
</dbReference>
<dbReference type="GO" id="GO:0019843">
    <property type="term" value="F:rRNA binding"/>
    <property type="evidence" value="ECO:0007669"/>
    <property type="project" value="UniProtKB-UniRule"/>
</dbReference>
<keyword evidence="7" id="KW-0540">Nuclease</keyword>
<dbReference type="PROSITE" id="PS50828">
    <property type="entry name" value="SMR"/>
    <property type="match status" value="1"/>
</dbReference>
<dbReference type="GO" id="GO:0072344">
    <property type="term" value="P:rescue of stalled ribosome"/>
    <property type="evidence" value="ECO:0007669"/>
    <property type="project" value="UniProtKB-UniRule"/>
</dbReference>
<evidence type="ECO:0000256" key="3">
    <source>
        <dbReference type="ARBA" id="ARBA00022801"/>
    </source>
</evidence>
<feature type="binding site" evidence="7">
    <location>
        <begin position="350"/>
        <end position="357"/>
    </location>
    <ligand>
        <name>ATP</name>
        <dbReference type="ChEBI" id="CHEBI:30616"/>
    </ligand>
</feature>
<proteinExistence type="inferred from homology"/>
<dbReference type="InterPro" id="IPR002625">
    <property type="entry name" value="Smr_dom"/>
</dbReference>
<dbReference type="STRING" id="204669.Acid345_4299"/>
<keyword evidence="5 7" id="KW-0694">RNA-binding</keyword>
<evidence type="ECO:0000256" key="6">
    <source>
        <dbReference type="ARBA" id="ARBA00023125"/>
    </source>
</evidence>
<feature type="domain" description="Smr" evidence="9">
    <location>
        <begin position="736"/>
        <end position="811"/>
    </location>
</feature>
<dbReference type="InterPro" id="IPR005747">
    <property type="entry name" value="MutS2"/>
</dbReference>
<dbReference type="InterPro" id="IPR007696">
    <property type="entry name" value="DNA_mismatch_repair_MutS_core"/>
</dbReference>
<organism evidence="10 11">
    <name type="scientific">Koribacter versatilis (strain Ellin345)</name>
    <dbReference type="NCBI Taxonomy" id="204669"/>
    <lineage>
        <taxon>Bacteria</taxon>
        <taxon>Pseudomonadati</taxon>
        <taxon>Acidobacteriota</taxon>
        <taxon>Terriglobia</taxon>
        <taxon>Terriglobales</taxon>
        <taxon>Candidatus Korobacteraceae</taxon>
        <taxon>Candidatus Korobacter</taxon>
    </lineage>
</organism>
<dbReference type="GO" id="GO:0004519">
    <property type="term" value="F:endonuclease activity"/>
    <property type="evidence" value="ECO:0007669"/>
    <property type="project" value="UniProtKB-UniRule"/>
</dbReference>
<dbReference type="eggNOG" id="COG1193">
    <property type="taxonomic scope" value="Bacteria"/>
</dbReference>
<keyword evidence="7" id="KW-0255">Endonuclease</keyword>
<dbReference type="Proteomes" id="UP000002432">
    <property type="component" value="Chromosome"/>
</dbReference>
<dbReference type="GO" id="GO:0140664">
    <property type="term" value="F:ATP-dependent DNA damage sensor activity"/>
    <property type="evidence" value="ECO:0007669"/>
    <property type="project" value="InterPro"/>
</dbReference>
<protein>
    <recommendedName>
        <fullName evidence="7">Endonuclease MutS2</fullName>
        <ecNumber evidence="7">3.1.-.-</ecNumber>
    </recommendedName>
    <alternativeName>
        <fullName evidence="7">Ribosome-associated protein quality control-upstream factor</fullName>
        <shortName evidence="7">RQC-upstream factor</shortName>
        <shortName evidence="7">RqcU</shortName>
        <ecNumber evidence="7">3.6.4.-</ecNumber>
    </alternativeName>
</protein>
<gene>
    <name evidence="7" type="primary">mutS2</name>
    <name evidence="7" type="synonym">rqcU</name>
    <name evidence="10" type="ordered locus">Acid345_4299</name>
</gene>
<feature type="coiled-coil region" evidence="8">
    <location>
        <begin position="537"/>
        <end position="635"/>
    </location>
</feature>
<evidence type="ECO:0000256" key="4">
    <source>
        <dbReference type="ARBA" id="ARBA00022840"/>
    </source>
</evidence>
<evidence type="ECO:0000256" key="1">
    <source>
        <dbReference type="ARBA" id="ARBA00022730"/>
    </source>
</evidence>
<keyword evidence="3 7" id="KW-0378">Hydrolase</keyword>
<dbReference type="HAMAP" id="MF_00092">
    <property type="entry name" value="MutS2"/>
    <property type="match status" value="1"/>
</dbReference>
<dbReference type="AlphaFoldDB" id="Q1IIK1"/>